<dbReference type="InterPro" id="IPR018044">
    <property type="entry name" value="Peptidase_S11"/>
</dbReference>
<dbReference type="PANTHER" id="PTHR21581:SF6">
    <property type="entry name" value="TRAFFICKING PROTEIN PARTICLE COMPLEX SUBUNIT 12"/>
    <property type="match status" value="1"/>
</dbReference>
<feature type="domain" description="SPOR" evidence="9">
    <location>
        <begin position="366"/>
        <end position="451"/>
    </location>
</feature>
<name>A0ABQ6LFV5_9RHOB</name>
<dbReference type="InterPro" id="IPR007730">
    <property type="entry name" value="SPOR-like_dom"/>
</dbReference>
<dbReference type="Gene3D" id="3.40.710.10">
    <property type="entry name" value="DD-peptidase/beta-lactamase superfamily"/>
    <property type="match status" value="1"/>
</dbReference>
<reference evidence="10 11" key="1">
    <citation type="submission" date="2023-04" db="EMBL/GenBank/DDBJ databases">
        <title>Marinoamorphus aggregata gen. nov., sp. Nov., isolate from tissue of brittle star Ophioplocus japonicus.</title>
        <authorList>
            <person name="Kawano K."/>
            <person name="Sawayama S."/>
            <person name="Nakagawa S."/>
        </authorList>
    </citation>
    <scope>NUCLEOTIDE SEQUENCE [LARGE SCALE GENOMIC DNA]</scope>
    <source>
        <strain evidence="10 11">NKW23</strain>
    </source>
</reference>
<keyword evidence="10" id="KW-0645">Protease</keyword>
<dbReference type="InterPro" id="IPR036680">
    <property type="entry name" value="SPOR-like_sf"/>
</dbReference>
<comment type="similarity">
    <text evidence="1 7">Belongs to the peptidase S11 family.</text>
</comment>
<evidence type="ECO:0000256" key="3">
    <source>
        <dbReference type="ARBA" id="ARBA00022801"/>
    </source>
</evidence>
<evidence type="ECO:0000256" key="8">
    <source>
        <dbReference type="SAM" id="SignalP"/>
    </source>
</evidence>
<feature type="chain" id="PRO_5045277538" evidence="8">
    <location>
        <begin position="22"/>
        <end position="451"/>
    </location>
</feature>
<gene>
    <name evidence="10" type="ORF">LNKW23_02920</name>
</gene>
<dbReference type="SUPFAM" id="SSF56601">
    <property type="entry name" value="beta-lactamase/transpeptidase-like"/>
    <property type="match status" value="1"/>
</dbReference>
<keyword evidence="5" id="KW-0573">Peptidoglycan synthesis</keyword>
<evidence type="ECO:0000256" key="5">
    <source>
        <dbReference type="ARBA" id="ARBA00022984"/>
    </source>
</evidence>
<dbReference type="Proteomes" id="UP001239909">
    <property type="component" value="Unassembled WGS sequence"/>
</dbReference>
<evidence type="ECO:0000256" key="1">
    <source>
        <dbReference type="ARBA" id="ARBA00007164"/>
    </source>
</evidence>
<dbReference type="InterPro" id="IPR012338">
    <property type="entry name" value="Beta-lactam/transpept-like"/>
</dbReference>
<keyword evidence="3" id="KW-0378">Hydrolase</keyword>
<comment type="caution">
    <text evidence="10">The sequence shown here is derived from an EMBL/GenBank/DDBJ whole genome shotgun (WGS) entry which is preliminary data.</text>
</comment>
<evidence type="ECO:0000256" key="4">
    <source>
        <dbReference type="ARBA" id="ARBA00022960"/>
    </source>
</evidence>
<dbReference type="Pfam" id="PF00768">
    <property type="entry name" value="Peptidase_S11"/>
    <property type="match status" value="1"/>
</dbReference>
<evidence type="ECO:0000259" key="9">
    <source>
        <dbReference type="PROSITE" id="PS51724"/>
    </source>
</evidence>
<dbReference type="GO" id="GO:0004180">
    <property type="term" value="F:carboxypeptidase activity"/>
    <property type="evidence" value="ECO:0007669"/>
    <property type="project" value="UniProtKB-KW"/>
</dbReference>
<evidence type="ECO:0000256" key="2">
    <source>
        <dbReference type="ARBA" id="ARBA00022729"/>
    </source>
</evidence>
<dbReference type="PROSITE" id="PS51724">
    <property type="entry name" value="SPOR"/>
    <property type="match status" value="1"/>
</dbReference>
<evidence type="ECO:0000313" key="10">
    <source>
        <dbReference type="EMBL" id="GMG81080.1"/>
    </source>
</evidence>
<dbReference type="InterPro" id="IPR001967">
    <property type="entry name" value="Peptidase_S11_N"/>
</dbReference>
<keyword evidence="2 8" id="KW-0732">Signal</keyword>
<dbReference type="PRINTS" id="PR00725">
    <property type="entry name" value="DADACBPTASE1"/>
</dbReference>
<evidence type="ECO:0000256" key="6">
    <source>
        <dbReference type="ARBA" id="ARBA00023316"/>
    </source>
</evidence>
<feature type="signal peptide" evidence="8">
    <location>
        <begin position="1"/>
        <end position="21"/>
    </location>
</feature>
<sequence length="451" mass="47512">MAVALSVALGAGLAAPGPAAAAPYAAIVMDMRTGKVVHARGADRRQHPASLTKLMTLYLAFEALETGQLRLDQKVRISRKAARQPPSKLGMRPGQRVSVRSLIRATAIKSANDAAMALAEAIGGSQRGFARLMTNKARDLGMAQTTFRNPHGLTQSGHLSTARDMAQLARALYFDFPQYYNIFGRRSATAAGKRVYTTNRLLASYSGAEGMKTGYTRAAGYNLVAAAKRGNRRVVAVLMGGKSSRWRNQRIARLLDMGFKRVPARVAEIPPQRAGKGDGAVAKAPLPQPRPGAAATGIAALGSALASPAAAAARDLSRHAPLYAELPRPAPGRRAARPEPKTVRLASAGSLVVPAGGVPVPAARPRGAAGDWQIQLGAYRDRQSAERRVRTIASAGIPVLSEGSPAIAQRRRAGRAMYLVRVQGLGADEARSACSQLEASGKDCMAIAPSR</sequence>
<dbReference type="Pfam" id="PF05036">
    <property type="entry name" value="SPOR"/>
    <property type="match status" value="1"/>
</dbReference>
<organism evidence="10 11">
    <name type="scientific">Paralimibaculum aggregatum</name>
    <dbReference type="NCBI Taxonomy" id="3036245"/>
    <lineage>
        <taxon>Bacteria</taxon>
        <taxon>Pseudomonadati</taxon>
        <taxon>Pseudomonadota</taxon>
        <taxon>Alphaproteobacteria</taxon>
        <taxon>Rhodobacterales</taxon>
        <taxon>Paracoccaceae</taxon>
        <taxon>Paralimibaculum</taxon>
    </lineage>
</organism>
<keyword evidence="6" id="KW-0961">Cell wall biogenesis/degradation</keyword>
<evidence type="ECO:0000313" key="11">
    <source>
        <dbReference type="Proteomes" id="UP001239909"/>
    </source>
</evidence>
<dbReference type="PANTHER" id="PTHR21581">
    <property type="entry name" value="D-ALANYL-D-ALANINE CARBOXYPEPTIDASE"/>
    <property type="match status" value="1"/>
</dbReference>
<proteinExistence type="inferred from homology"/>
<protein>
    <submittedName>
        <fullName evidence="10">D-alanyl-D-alanine carboxypeptidase family protein</fullName>
    </submittedName>
</protein>
<dbReference type="EMBL" id="BSYI01000002">
    <property type="protein sequence ID" value="GMG81080.1"/>
    <property type="molecule type" value="Genomic_DNA"/>
</dbReference>
<keyword evidence="11" id="KW-1185">Reference proteome</keyword>
<evidence type="ECO:0000256" key="7">
    <source>
        <dbReference type="RuleBase" id="RU004016"/>
    </source>
</evidence>
<dbReference type="Gene3D" id="3.30.70.1070">
    <property type="entry name" value="Sporulation related repeat"/>
    <property type="match status" value="1"/>
</dbReference>
<dbReference type="SUPFAM" id="SSF110997">
    <property type="entry name" value="Sporulation related repeat"/>
    <property type="match status" value="1"/>
</dbReference>
<keyword evidence="4" id="KW-0133">Cell shape</keyword>
<keyword evidence="10" id="KW-0121">Carboxypeptidase</keyword>
<accession>A0ABQ6LFV5</accession>